<dbReference type="SMART" id="SM00268">
    <property type="entry name" value="ACTIN"/>
    <property type="match status" value="1"/>
</dbReference>
<keyword evidence="4 6" id="KW-0133">Cell shape</keyword>
<evidence type="ECO:0000256" key="4">
    <source>
        <dbReference type="ARBA" id="ARBA00022960"/>
    </source>
</evidence>
<accession>A0A1G2CAQ8</accession>
<evidence type="ECO:0000256" key="3">
    <source>
        <dbReference type="ARBA" id="ARBA00022840"/>
    </source>
</evidence>
<evidence type="ECO:0000256" key="5">
    <source>
        <dbReference type="ARBA" id="ARBA00023458"/>
    </source>
</evidence>
<evidence type="ECO:0000256" key="2">
    <source>
        <dbReference type="ARBA" id="ARBA00022741"/>
    </source>
</evidence>
<proteinExistence type="inferred from homology"/>
<comment type="subcellular location">
    <subcellularLocation>
        <location evidence="6">Cytoplasm</location>
    </subcellularLocation>
    <text evidence="6">Membrane-associated.</text>
</comment>
<dbReference type="InterPro" id="IPR004753">
    <property type="entry name" value="MreB"/>
</dbReference>
<evidence type="ECO:0000313" key="8">
    <source>
        <dbReference type="Proteomes" id="UP000179059"/>
    </source>
</evidence>
<dbReference type="GO" id="GO:0000902">
    <property type="term" value="P:cell morphogenesis"/>
    <property type="evidence" value="ECO:0007669"/>
    <property type="project" value="InterPro"/>
</dbReference>
<evidence type="ECO:0000313" key="7">
    <source>
        <dbReference type="EMBL" id="OGY98455.1"/>
    </source>
</evidence>
<comment type="caution">
    <text evidence="6">Lacks conserved residue(s) required for the propagation of feature annotation.</text>
</comment>
<gene>
    <name evidence="6" type="primary">mreB</name>
    <name evidence="7" type="ORF">A2855_00055</name>
</gene>
<name>A0A1G2CAQ8_9BACT</name>
<dbReference type="PANTHER" id="PTHR42749">
    <property type="entry name" value="CELL SHAPE-DETERMINING PROTEIN MREB"/>
    <property type="match status" value="1"/>
</dbReference>
<organism evidence="7 8">
    <name type="scientific">Candidatus Liptonbacteria bacterium RIFCSPHIGHO2_01_FULL_57_28</name>
    <dbReference type="NCBI Taxonomy" id="1798647"/>
    <lineage>
        <taxon>Bacteria</taxon>
        <taxon>Candidatus Liptoniibacteriota</taxon>
    </lineage>
</organism>
<keyword evidence="2 6" id="KW-0547">Nucleotide-binding</keyword>
<comment type="function">
    <text evidence="6">Forms membrane-associated dynamic filaments that are essential for cell shape determination. Acts by regulating cell wall synthesis and cell elongation, and thus cell shape. A feedback loop between cell geometry and MreB localization may maintain elongated cell shape by targeting cell wall growth to regions of negative cell wall curvature.</text>
</comment>
<keyword evidence="1 6" id="KW-0963">Cytoplasm</keyword>
<dbReference type="NCBIfam" id="NF010539">
    <property type="entry name" value="PRK13927.1"/>
    <property type="match status" value="1"/>
</dbReference>
<evidence type="ECO:0000256" key="6">
    <source>
        <dbReference type="HAMAP-Rule" id="MF_02207"/>
    </source>
</evidence>
<dbReference type="GO" id="GO:0008360">
    <property type="term" value="P:regulation of cell shape"/>
    <property type="evidence" value="ECO:0007669"/>
    <property type="project" value="UniProtKB-UniRule"/>
</dbReference>
<dbReference type="HAMAP" id="MF_02207">
    <property type="entry name" value="MreB"/>
    <property type="match status" value="1"/>
</dbReference>
<dbReference type="PANTHER" id="PTHR42749:SF1">
    <property type="entry name" value="CELL SHAPE-DETERMINING PROTEIN MREB"/>
    <property type="match status" value="1"/>
</dbReference>
<dbReference type="InterPro" id="IPR056546">
    <property type="entry name" value="MreB_MamK-like"/>
</dbReference>
<sequence>MALFDRFSKDIAIDLGTANTLIHVRHQGLVVNEPTVVAVNNKTNEILAVGDKAKLMLERTPSHISVVRPLQAGVISDFDMTYELLRQFLKGVAGSSPFGFHRAILGIPNDLTEVERKSVQDAAQSAGVSKVYLVESAVAAALGSDLPIQEPTANLIVDIGGGTTDIAVISMGGIVVSRTLKIAGDRFNEDIIRFMREEFKLAIGEPTAEFAKIAVGSALPLEDRLEIPIRGRDFVTGLPREVLIKNNHVRAALAKSLRTILDAVHEVIESTPPELTGDMLKEGIKISGGGALLRGLDELIEKETAVHTEVVPEPLTAMVRGLGRIVDNFEHYRTLLDNPLKPMDIKM</sequence>
<dbReference type="Proteomes" id="UP000179059">
    <property type="component" value="Unassembled WGS sequence"/>
</dbReference>
<reference evidence="7 8" key="1">
    <citation type="journal article" date="2016" name="Nat. Commun.">
        <title>Thousands of microbial genomes shed light on interconnected biogeochemical processes in an aquifer system.</title>
        <authorList>
            <person name="Anantharaman K."/>
            <person name="Brown C.T."/>
            <person name="Hug L.A."/>
            <person name="Sharon I."/>
            <person name="Castelle C.J."/>
            <person name="Probst A.J."/>
            <person name="Thomas B.C."/>
            <person name="Singh A."/>
            <person name="Wilkins M.J."/>
            <person name="Karaoz U."/>
            <person name="Brodie E.L."/>
            <person name="Williams K.H."/>
            <person name="Hubbard S.S."/>
            <person name="Banfield J.F."/>
        </authorList>
    </citation>
    <scope>NUCLEOTIDE SEQUENCE [LARGE SCALE GENOMIC DNA]</scope>
</reference>
<dbReference type="InterPro" id="IPR004000">
    <property type="entry name" value="Actin"/>
</dbReference>
<keyword evidence="3 6" id="KW-0067">ATP-binding</keyword>
<comment type="subunit">
    <text evidence="6">Forms polymers.</text>
</comment>
<comment type="similarity">
    <text evidence="5 6">Belongs to the FtsA/MreB family.</text>
</comment>
<dbReference type="NCBIfam" id="TIGR00904">
    <property type="entry name" value="mreB"/>
    <property type="match status" value="1"/>
</dbReference>
<feature type="binding site" evidence="6">
    <location>
        <begin position="289"/>
        <end position="292"/>
    </location>
    <ligand>
        <name>ATP</name>
        <dbReference type="ChEBI" id="CHEBI:30616"/>
    </ligand>
</feature>
<dbReference type="InterPro" id="IPR043129">
    <property type="entry name" value="ATPase_NBD"/>
</dbReference>
<comment type="caution">
    <text evidence="7">The sequence shown here is derived from an EMBL/GenBank/DDBJ whole genome shotgun (WGS) entry which is preliminary data.</text>
</comment>
<dbReference type="STRING" id="1798647.A2855_00055"/>
<dbReference type="EMBL" id="MHKX01000008">
    <property type="protein sequence ID" value="OGY98455.1"/>
    <property type="molecule type" value="Genomic_DNA"/>
</dbReference>
<dbReference type="SUPFAM" id="SSF53067">
    <property type="entry name" value="Actin-like ATPase domain"/>
    <property type="match status" value="2"/>
</dbReference>
<dbReference type="PRINTS" id="PR01652">
    <property type="entry name" value="SHAPEPROTEIN"/>
</dbReference>
<dbReference type="GO" id="GO:0005737">
    <property type="term" value="C:cytoplasm"/>
    <property type="evidence" value="ECO:0007669"/>
    <property type="project" value="UniProtKB-SubCell"/>
</dbReference>
<protein>
    <recommendedName>
        <fullName evidence="6">Cell shape-determining protein MreB</fullName>
    </recommendedName>
</protein>
<feature type="binding site" evidence="6">
    <location>
        <begin position="17"/>
        <end position="19"/>
    </location>
    <ligand>
        <name>ATP</name>
        <dbReference type="ChEBI" id="CHEBI:30616"/>
    </ligand>
</feature>
<dbReference type="CDD" id="cd10225">
    <property type="entry name" value="ASKHA_NBD_MreB-like"/>
    <property type="match status" value="1"/>
</dbReference>
<dbReference type="AlphaFoldDB" id="A0A1G2CAQ8"/>
<dbReference type="Gene3D" id="3.30.420.40">
    <property type="match status" value="3"/>
</dbReference>
<dbReference type="Pfam" id="PF06723">
    <property type="entry name" value="MreB_Mbl"/>
    <property type="match status" value="1"/>
</dbReference>
<feature type="binding site" evidence="6">
    <location>
        <begin position="161"/>
        <end position="163"/>
    </location>
    <ligand>
        <name>ATP</name>
        <dbReference type="ChEBI" id="CHEBI:30616"/>
    </ligand>
</feature>
<dbReference type="GO" id="GO:0005524">
    <property type="term" value="F:ATP binding"/>
    <property type="evidence" value="ECO:0007669"/>
    <property type="project" value="UniProtKB-KW"/>
</dbReference>
<evidence type="ECO:0000256" key="1">
    <source>
        <dbReference type="ARBA" id="ARBA00022490"/>
    </source>
</evidence>